<dbReference type="Proteomes" id="UP000887576">
    <property type="component" value="Unplaced"/>
</dbReference>
<proteinExistence type="predicted"/>
<accession>A0AC34QSZ9</accession>
<protein>
    <submittedName>
        <fullName evidence="2">Proteasome activator complex subunit 4 C-terminal domain-containing protein</fullName>
    </submittedName>
</protein>
<dbReference type="WBParaSite" id="JU765_v2.g19162.t6">
    <property type="protein sequence ID" value="JU765_v2.g19162.t6"/>
    <property type="gene ID" value="JU765_v2.g19162"/>
</dbReference>
<sequence>MDVSGEEVIRFREFQKTFKYLRHLPYYDELARDADKQFVDIKSGLLNSILARDMRVGFVYYMVELNKYLDIYSLRFSKADHLDLVKLTYTCMVDRGFPHDIVRLCASTLKVLLSKREHLITPTELRLEWKPLFELYHEHIWGKGDRLPKDDSLTVMLESAIAACRPYFLLEATREILNNVRPLMHPFDDSMQRAIRTYSIFLPTKLSKFEHDTYGAKLWFEEAWFWFMNDPNSSCESYLVHLFSRLSSDCCGYVDWTPKLDAIFVRIMRALDLTTKGESLKDPFQIQLMACWIVYMLGGTGDGAQPYLTRMLNALETYFHPSNTGTHTERLLSFLGTVCSTFVYRIHQERHFLPCIEWTIFAKYESNAVTPAMLRNLAFLAPGLVLPGILDLVYSALNVTNEPHRLLQSMNCLVAVVVPLIRDNEMTGKRRPLKASVQFILEKQRIAREDEEDQKVYKSTKMSVRQRKQFRKRYFSRHQHSPFASRQGSRASSPPGIVPSASNLTSTVSLSSISDVPQNQEPENLDNLTRRRNPSEAVSKPSSGKPGPNWAPSLIEALEKLTASTARSDSFTSTGSGESVADLNNNRPTAEAHQTSALSPKYANINNQLRYSSSNVDVSRLSAETRRFSQAPLRAHVVTLLEALVPSLDINDIYKTTNAFEAIQRLFSMIAIVDCSSAVDLRNDLTPEEVELCLATKRLPAIVDSFISKIFDLIVAISTTTPISSSTTLNSMTENLMDSNISPEESLLKRYMVNAYNAVLDNCSDEIQEAVTMRLFEFVKNNMFDNVLGVSVISGLIIQTVYNSPDKAFPLFMNYVIENLMPMLTDEVRAKQQLDATTLWFIALASSLFTVPGNYVVLYKNQCLELYKVLISMKCASAYMMGSSAISNAVSNMVNIFVENDRGKQAMLSQPMTDFLPIRHWAKKTSRQDIHLSWHEPSDEEMEFVSSIVDHFIIKELDRMAKPQMLKKEDIQKSLSIIVAVFIAASEVLPPLSGEDVTIEDTIVPLRPIVYAKLEKVLPPLSGEDVTIEDTIVPLRPIVYAKLEKEIDLDGRNIRCLIMETMHDLINYILTTREEDTKSLTTICLLYCYLVYARTFTPATYNQTVNEFAEISAAFSDPVRGKQAMFHDQIQTAVTLIHRQRLVMSQTMRDLIRLIMSPYENVSTCANAVLSSMIGTFPQATALVTKEILTYLDPNRPTPPTKEEFKGVVSLVSSGQLFAAHDWSVMKQLLPALVEAKYPEEPMIIEFGQLFAAHDWSVMKQLLPALVEAKYPEEPMIIELLKIVELVSVVGWKDTALTITIPDKLIKLAAKIKSTTLKHFPSEYRDRFMTDAEFEDSQKREEDKNHEIILIYDDLLEKLLRLANTQLHWRQLRFCLLFMSNMVRKRFTEEGVKIFVKNLIDDKLEIRSIAMNALILWMRANRAKAVKVPLIPGWTEHRMAGSDFPIEYGILKDNKCLIYDGSQRSKNEEELESIPIVNKHWIGFYQWPTEYLIDSSPKTQVEANRKKEHMQPIEITFLESFLDDDFMKRFLELILSQKKDNKYFDTVFCRFLNLIFRNYNVVLLPRFVALFEECLQSEDVAKRRLAPEIFAAIVRGQKLWTFEKLDEFMKRMEEILPTALEQLQPDVHLNWRIACEIIFMRADLRRYTWFIEILFQLCMKPITHVSQVEL</sequence>
<reference evidence="2" key="1">
    <citation type="submission" date="2022-11" db="UniProtKB">
        <authorList>
            <consortium name="WormBaseParasite"/>
        </authorList>
    </citation>
    <scope>IDENTIFICATION</scope>
</reference>
<evidence type="ECO:0000313" key="2">
    <source>
        <dbReference type="WBParaSite" id="JU765_v2.g19162.t6"/>
    </source>
</evidence>
<evidence type="ECO:0000313" key="1">
    <source>
        <dbReference type="Proteomes" id="UP000887576"/>
    </source>
</evidence>
<organism evidence="1 2">
    <name type="scientific">Panagrolaimus sp. JU765</name>
    <dbReference type="NCBI Taxonomy" id="591449"/>
    <lineage>
        <taxon>Eukaryota</taxon>
        <taxon>Metazoa</taxon>
        <taxon>Ecdysozoa</taxon>
        <taxon>Nematoda</taxon>
        <taxon>Chromadorea</taxon>
        <taxon>Rhabditida</taxon>
        <taxon>Tylenchina</taxon>
        <taxon>Panagrolaimomorpha</taxon>
        <taxon>Panagrolaimoidea</taxon>
        <taxon>Panagrolaimidae</taxon>
        <taxon>Panagrolaimus</taxon>
    </lineage>
</organism>
<name>A0AC34QSZ9_9BILA</name>